<protein>
    <submittedName>
        <fullName evidence="2">Uncharacterized protein</fullName>
    </submittedName>
</protein>
<keyword evidence="3" id="KW-1185">Reference proteome</keyword>
<dbReference type="AlphaFoldDB" id="A0AAV9U9H0"/>
<evidence type="ECO:0000313" key="2">
    <source>
        <dbReference type="EMBL" id="KAK6338153.1"/>
    </source>
</evidence>
<gene>
    <name evidence="2" type="ORF">TWF696_001624</name>
</gene>
<name>A0AAV9U9H0_9PEZI</name>
<organism evidence="2 3">
    <name type="scientific">Orbilia brochopaga</name>
    <dbReference type="NCBI Taxonomy" id="3140254"/>
    <lineage>
        <taxon>Eukaryota</taxon>
        <taxon>Fungi</taxon>
        <taxon>Dikarya</taxon>
        <taxon>Ascomycota</taxon>
        <taxon>Pezizomycotina</taxon>
        <taxon>Orbiliomycetes</taxon>
        <taxon>Orbiliales</taxon>
        <taxon>Orbiliaceae</taxon>
        <taxon>Orbilia</taxon>
    </lineage>
</organism>
<sequence>MTVAAEFQEIVYPTALELVRVRGYGGRRVVSGGGRRKEGRGKKAGRLAAVVDEMQGEVAGARGSRDRTGAPATRRVSLRRRVLWRGRRTTQRRRECNSPR</sequence>
<dbReference type="Proteomes" id="UP001375240">
    <property type="component" value="Unassembled WGS sequence"/>
</dbReference>
<feature type="region of interest" description="Disordered" evidence="1">
    <location>
        <begin position="58"/>
        <end position="100"/>
    </location>
</feature>
<comment type="caution">
    <text evidence="2">The sequence shown here is derived from an EMBL/GenBank/DDBJ whole genome shotgun (WGS) entry which is preliminary data.</text>
</comment>
<reference evidence="2 3" key="1">
    <citation type="submission" date="2019-10" db="EMBL/GenBank/DDBJ databases">
        <authorList>
            <person name="Palmer J.M."/>
        </authorList>
    </citation>
    <scope>NUCLEOTIDE SEQUENCE [LARGE SCALE GENOMIC DNA]</scope>
    <source>
        <strain evidence="2 3">TWF696</strain>
    </source>
</reference>
<evidence type="ECO:0000313" key="3">
    <source>
        <dbReference type="Proteomes" id="UP001375240"/>
    </source>
</evidence>
<dbReference type="EMBL" id="JAVHNQ010000010">
    <property type="protein sequence ID" value="KAK6338153.1"/>
    <property type="molecule type" value="Genomic_DNA"/>
</dbReference>
<evidence type="ECO:0000256" key="1">
    <source>
        <dbReference type="SAM" id="MobiDB-lite"/>
    </source>
</evidence>
<accession>A0AAV9U9H0</accession>
<feature type="compositionally biased region" description="Basic residues" evidence="1">
    <location>
        <begin position="76"/>
        <end position="91"/>
    </location>
</feature>
<proteinExistence type="predicted"/>